<keyword evidence="3" id="KW-0677">Repeat</keyword>
<dbReference type="FunFam" id="3.30.160.60:FF:000446">
    <property type="entry name" value="Zinc finger protein"/>
    <property type="match status" value="1"/>
</dbReference>
<dbReference type="PROSITE" id="PS50157">
    <property type="entry name" value="ZINC_FINGER_C2H2_2"/>
    <property type="match status" value="5"/>
</dbReference>
<sequence>MPERFRRRFLDMTTFQNSSDEIVSTNPSFDNPPGLFPGVRLNRPPLDGRPSTGGYPGELHRRPRLPILFSWGCPVRSPRGGHFGLTGYFPLRKGCIRGAVRTDQPTQIELDNTLDIVVARMSDYRVEGPGFDSLRERLDIEEVYVDLCSQDGPADKTDSGDLSKGCAEEEDKSPRCRKRYGGRKWFICEQCDYMTNVATNFKNHKMMHSGEKPFLCDECDYRTIRMVDLKSHKRVHTGEKPFACDRCDYKTARSIDLKNHMLKHTGEKPFLCDRCDYRTGRMITLKRHKRTHTGEKPFACDLCHFRTSQTVDLKRHRMSHSGERPLGCDLCEYRTVWATDLKRHRARH</sequence>
<evidence type="ECO:0000256" key="1">
    <source>
        <dbReference type="ARBA" id="ARBA00004123"/>
    </source>
</evidence>
<dbReference type="SUPFAM" id="SSF57667">
    <property type="entry name" value="beta-beta-alpha zinc fingers"/>
    <property type="match status" value="3"/>
</dbReference>
<feature type="domain" description="C2H2-type" evidence="9">
    <location>
        <begin position="186"/>
        <end position="213"/>
    </location>
</feature>
<keyword evidence="5" id="KW-0862">Zinc</keyword>
<dbReference type="GO" id="GO:0005634">
    <property type="term" value="C:nucleus"/>
    <property type="evidence" value="ECO:0007669"/>
    <property type="project" value="UniProtKB-SubCell"/>
</dbReference>
<proteinExistence type="predicted"/>
<organism evidence="10 11">
    <name type="scientific">Ranatra chinensis</name>
    <dbReference type="NCBI Taxonomy" id="642074"/>
    <lineage>
        <taxon>Eukaryota</taxon>
        <taxon>Metazoa</taxon>
        <taxon>Ecdysozoa</taxon>
        <taxon>Arthropoda</taxon>
        <taxon>Hexapoda</taxon>
        <taxon>Insecta</taxon>
        <taxon>Pterygota</taxon>
        <taxon>Neoptera</taxon>
        <taxon>Paraneoptera</taxon>
        <taxon>Hemiptera</taxon>
        <taxon>Heteroptera</taxon>
        <taxon>Panheteroptera</taxon>
        <taxon>Nepomorpha</taxon>
        <taxon>Nepidae</taxon>
        <taxon>Ranatrinae</taxon>
        <taxon>Ranatra</taxon>
    </lineage>
</organism>
<keyword evidence="7" id="KW-0539">Nucleus</keyword>
<dbReference type="Gene3D" id="3.30.160.60">
    <property type="entry name" value="Classic Zinc Finger"/>
    <property type="match status" value="5"/>
</dbReference>
<evidence type="ECO:0000313" key="11">
    <source>
        <dbReference type="Proteomes" id="UP001558652"/>
    </source>
</evidence>
<accession>A0ABD0XXH7</accession>
<dbReference type="SMART" id="SM00355">
    <property type="entry name" value="ZnF_C2H2"/>
    <property type="match status" value="6"/>
</dbReference>
<evidence type="ECO:0000259" key="9">
    <source>
        <dbReference type="PROSITE" id="PS50157"/>
    </source>
</evidence>
<evidence type="ECO:0000256" key="8">
    <source>
        <dbReference type="PROSITE-ProRule" id="PRU00042"/>
    </source>
</evidence>
<dbReference type="AlphaFoldDB" id="A0ABD0XXH7"/>
<dbReference type="FunFam" id="3.30.160.60:FF:002319">
    <property type="entry name" value="Uncharacterized protein"/>
    <property type="match status" value="3"/>
</dbReference>
<evidence type="ECO:0000256" key="3">
    <source>
        <dbReference type="ARBA" id="ARBA00022737"/>
    </source>
</evidence>
<dbReference type="PANTHER" id="PTHR24392">
    <property type="entry name" value="ZINC FINGER PROTEIN"/>
    <property type="match status" value="1"/>
</dbReference>
<keyword evidence="6" id="KW-0238">DNA-binding</keyword>
<keyword evidence="4 8" id="KW-0863">Zinc-finger</keyword>
<dbReference type="InterPro" id="IPR013087">
    <property type="entry name" value="Znf_C2H2_type"/>
</dbReference>
<keyword evidence="2" id="KW-0479">Metal-binding</keyword>
<evidence type="ECO:0000313" key="10">
    <source>
        <dbReference type="EMBL" id="KAL1115320.1"/>
    </source>
</evidence>
<comment type="caution">
    <text evidence="10">The sequence shown here is derived from an EMBL/GenBank/DDBJ whole genome shotgun (WGS) entry which is preliminary data.</text>
</comment>
<evidence type="ECO:0000256" key="2">
    <source>
        <dbReference type="ARBA" id="ARBA00022723"/>
    </source>
</evidence>
<protein>
    <recommendedName>
        <fullName evidence="9">C2H2-type domain-containing protein</fullName>
    </recommendedName>
</protein>
<evidence type="ECO:0000256" key="7">
    <source>
        <dbReference type="ARBA" id="ARBA00023242"/>
    </source>
</evidence>
<reference evidence="10 11" key="1">
    <citation type="submission" date="2024-07" db="EMBL/GenBank/DDBJ databases">
        <title>Chromosome-level genome assembly of the water stick insect Ranatra chinensis (Heteroptera: Nepidae).</title>
        <authorList>
            <person name="Liu X."/>
        </authorList>
    </citation>
    <scope>NUCLEOTIDE SEQUENCE [LARGE SCALE GENOMIC DNA]</scope>
    <source>
        <strain evidence="10">Cailab_2021Rc</strain>
        <tissue evidence="10">Muscle</tissue>
    </source>
</reference>
<dbReference type="EMBL" id="JBFDAA010000020">
    <property type="protein sequence ID" value="KAL1115320.1"/>
    <property type="molecule type" value="Genomic_DNA"/>
</dbReference>
<comment type="subcellular location">
    <subcellularLocation>
        <location evidence="1">Nucleus</location>
    </subcellularLocation>
</comment>
<dbReference type="Proteomes" id="UP001558652">
    <property type="component" value="Unassembled WGS sequence"/>
</dbReference>
<dbReference type="InterPro" id="IPR036236">
    <property type="entry name" value="Znf_C2H2_sf"/>
</dbReference>
<feature type="domain" description="C2H2-type" evidence="9">
    <location>
        <begin position="270"/>
        <end position="297"/>
    </location>
</feature>
<evidence type="ECO:0000256" key="5">
    <source>
        <dbReference type="ARBA" id="ARBA00022833"/>
    </source>
</evidence>
<feature type="domain" description="C2H2-type" evidence="9">
    <location>
        <begin position="242"/>
        <end position="269"/>
    </location>
</feature>
<keyword evidence="11" id="KW-1185">Reference proteome</keyword>
<dbReference type="PANTHER" id="PTHR24392:SF31">
    <property type="entry name" value="C2H2-TYPE DOMAIN-CONTAINING PROTEIN"/>
    <property type="match status" value="1"/>
</dbReference>
<gene>
    <name evidence="10" type="ORF">AAG570_007350</name>
</gene>
<dbReference type="GO" id="GO:0008270">
    <property type="term" value="F:zinc ion binding"/>
    <property type="evidence" value="ECO:0007669"/>
    <property type="project" value="UniProtKB-KW"/>
</dbReference>
<name>A0ABD0XXH7_9HEMI</name>
<evidence type="ECO:0000256" key="4">
    <source>
        <dbReference type="ARBA" id="ARBA00022771"/>
    </source>
</evidence>
<feature type="domain" description="C2H2-type" evidence="9">
    <location>
        <begin position="214"/>
        <end position="241"/>
    </location>
</feature>
<evidence type="ECO:0000256" key="6">
    <source>
        <dbReference type="ARBA" id="ARBA00023125"/>
    </source>
</evidence>
<feature type="domain" description="C2H2-type" evidence="9">
    <location>
        <begin position="298"/>
        <end position="325"/>
    </location>
</feature>
<dbReference type="GO" id="GO:0003677">
    <property type="term" value="F:DNA binding"/>
    <property type="evidence" value="ECO:0007669"/>
    <property type="project" value="UniProtKB-KW"/>
</dbReference>